<feature type="transmembrane region" description="Helical" evidence="2">
    <location>
        <begin position="149"/>
        <end position="167"/>
    </location>
</feature>
<feature type="transmembrane region" description="Helical" evidence="2">
    <location>
        <begin position="115"/>
        <end position="137"/>
    </location>
</feature>
<feature type="compositionally biased region" description="Basic residues" evidence="1">
    <location>
        <begin position="1"/>
        <end position="16"/>
    </location>
</feature>
<dbReference type="Proteomes" id="UP000008631">
    <property type="component" value="Chromosome"/>
</dbReference>
<accession>E8R0B6</accession>
<reference evidence="3 4" key="2">
    <citation type="journal article" date="2011" name="Stand. Genomic Sci.">
        <title>Complete genome sequence of Isosphaera pallida type strain (IS1B).</title>
        <authorList>
            <consortium name="US DOE Joint Genome Institute (JGI-PGF)"/>
            <person name="Goker M."/>
            <person name="Cleland D."/>
            <person name="Saunders E."/>
            <person name="Lapidus A."/>
            <person name="Nolan M."/>
            <person name="Lucas S."/>
            <person name="Hammon N."/>
            <person name="Deshpande S."/>
            <person name="Cheng J.F."/>
            <person name="Tapia R."/>
            <person name="Han C."/>
            <person name="Goodwin L."/>
            <person name="Pitluck S."/>
            <person name="Liolios K."/>
            <person name="Pagani I."/>
            <person name="Ivanova N."/>
            <person name="Mavromatis K."/>
            <person name="Pati A."/>
            <person name="Chen A."/>
            <person name="Palaniappan K."/>
            <person name="Land M."/>
            <person name="Hauser L."/>
            <person name="Chang Y.J."/>
            <person name="Jeffries C.D."/>
            <person name="Detter J.C."/>
            <person name="Beck B."/>
            <person name="Woyke T."/>
            <person name="Bristow J."/>
            <person name="Eisen J.A."/>
            <person name="Markowitz V."/>
            <person name="Hugenholtz P."/>
            <person name="Kyrpides N.C."/>
            <person name="Klenk H.P."/>
        </authorList>
    </citation>
    <scope>NUCLEOTIDE SEQUENCE [LARGE SCALE GENOMIC DNA]</scope>
    <source>
        <strain evidence="4">ATCC 43644 / DSM 9630 / IS1B</strain>
    </source>
</reference>
<name>E8R0B6_ISOPI</name>
<keyword evidence="2" id="KW-0812">Transmembrane</keyword>
<feature type="region of interest" description="Disordered" evidence="1">
    <location>
        <begin position="1"/>
        <end position="42"/>
    </location>
</feature>
<evidence type="ECO:0000313" key="3">
    <source>
        <dbReference type="EMBL" id="ADV62243.1"/>
    </source>
</evidence>
<proteinExistence type="predicted"/>
<gene>
    <name evidence="3" type="ordered locus">Isop_1659</name>
</gene>
<feature type="transmembrane region" description="Helical" evidence="2">
    <location>
        <begin position="271"/>
        <end position="292"/>
    </location>
</feature>
<evidence type="ECO:0000256" key="1">
    <source>
        <dbReference type="SAM" id="MobiDB-lite"/>
    </source>
</evidence>
<reference key="1">
    <citation type="submission" date="2010-11" db="EMBL/GenBank/DDBJ databases">
        <title>The complete sequence of chromosome of Isophaera pallida ATCC 43644.</title>
        <authorList>
            <consortium name="US DOE Joint Genome Institute (JGI-PGF)"/>
            <person name="Lucas S."/>
            <person name="Copeland A."/>
            <person name="Lapidus A."/>
            <person name="Bruce D."/>
            <person name="Goodwin L."/>
            <person name="Pitluck S."/>
            <person name="Kyrpides N."/>
            <person name="Mavromatis K."/>
            <person name="Pagani I."/>
            <person name="Ivanova N."/>
            <person name="Saunders E."/>
            <person name="Brettin T."/>
            <person name="Detter J.C."/>
            <person name="Han C."/>
            <person name="Tapia R."/>
            <person name="Land M."/>
            <person name="Hauser L."/>
            <person name="Markowitz V."/>
            <person name="Cheng J.-F."/>
            <person name="Hugenholtz P."/>
            <person name="Woyke T."/>
            <person name="Wu D."/>
            <person name="Eisen J.A."/>
        </authorList>
    </citation>
    <scope>NUCLEOTIDE SEQUENCE</scope>
    <source>
        <strain>ATCC 43644</strain>
    </source>
</reference>
<feature type="transmembrane region" description="Helical" evidence="2">
    <location>
        <begin position="330"/>
        <end position="347"/>
    </location>
</feature>
<keyword evidence="2" id="KW-1133">Transmembrane helix</keyword>
<sequence length="410" mass="46454">MWWNWKRRRRRPRKRPPMSGIHWSQAAWKVPRSQPKRERSREPHVVELTLRHWSSLSPVRPSFPRSAHASASPGPILDWNHAPVTPINDPDTQEGGQSTAIHTLDDWARHHVWDWVLMAWGGIQVWGLLIWCLIRALPDQTRFETVAALVAWSFGWLGGPLILWWAGRRTNASVSLRSAPAPPCSTERVAEASGANANTAWSSAPPTHHQGEAQSEPMGTSPLRQTVESASERQNATAGTPTQDTPEFDLEAIEEDEEEDEVDPLEETRALAILFWGGWAAIGTLIVAAAGFDQFFRTAFDYDGRVVVLVAAPLLSVGWFWSGLLIRRKFVFLGIWFGLLTPLAWLEPGWLEPVILLSWPASSWLGAMWLRARWRRRRRLESRLRTAPTLGVVYAASLQKIARPEEFYED</sequence>
<feature type="compositionally biased region" description="Polar residues" evidence="1">
    <location>
        <begin position="195"/>
        <end position="205"/>
    </location>
</feature>
<dbReference type="EMBL" id="CP002353">
    <property type="protein sequence ID" value="ADV62243.1"/>
    <property type="molecule type" value="Genomic_DNA"/>
</dbReference>
<feature type="transmembrane region" description="Helical" evidence="2">
    <location>
        <begin position="304"/>
        <end position="323"/>
    </location>
</feature>
<dbReference type="HOGENOM" id="CLU_670447_0_0_0"/>
<dbReference type="InParanoid" id="E8R0B6"/>
<organism evidence="3 4">
    <name type="scientific">Isosphaera pallida (strain ATCC 43644 / DSM 9630 / IS1B)</name>
    <dbReference type="NCBI Taxonomy" id="575540"/>
    <lineage>
        <taxon>Bacteria</taxon>
        <taxon>Pseudomonadati</taxon>
        <taxon>Planctomycetota</taxon>
        <taxon>Planctomycetia</taxon>
        <taxon>Isosphaerales</taxon>
        <taxon>Isosphaeraceae</taxon>
        <taxon>Isosphaera</taxon>
    </lineage>
</organism>
<dbReference type="KEGG" id="ipa:Isop_1659"/>
<protein>
    <submittedName>
        <fullName evidence="3">Uncharacterized protein</fullName>
    </submittedName>
</protein>
<keyword evidence="2" id="KW-0472">Membrane</keyword>
<feature type="transmembrane region" description="Helical" evidence="2">
    <location>
        <begin position="353"/>
        <end position="370"/>
    </location>
</feature>
<evidence type="ECO:0000313" key="4">
    <source>
        <dbReference type="Proteomes" id="UP000008631"/>
    </source>
</evidence>
<dbReference type="AlphaFoldDB" id="E8R0B6"/>
<dbReference type="STRING" id="575540.Isop_1659"/>
<feature type="compositionally biased region" description="Polar residues" evidence="1">
    <location>
        <begin position="222"/>
        <end position="245"/>
    </location>
</feature>
<keyword evidence="4" id="KW-1185">Reference proteome</keyword>
<dbReference type="RefSeq" id="WP_013564531.1">
    <property type="nucleotide sequence ID" value="NC_014962.1"/>
</dbReference>
<evidence type="ECO:0000256" key="2">
    <source>
        <dbReference type="SAM" id="Phobius"/>
    </source>
</evidence>
<feature type="region of interest" description="Disordered" evidence="1">
    <location>
        <begin position="175"/>
        <end position="248"/>
    </location>
</feature>